<dbReference type="SMART" id="SM00504">
    <property type="entry name" value="Ubox"/>
    <property type="match status" value="1"/>
</dbReference>
<dbReference type="InterPro" id="IPR013083">
    <property type="entry name" value="Znf_RING/FYVE/PHD"/>
</dbReference>
<evidence type="ECO:0000313" key="8">
    <source>
        <dbReference type="Proteomes" id="UP001293593"/>
    </source>
</evidence>
<gene>
    <name evidence="7" type="ORF">QN277_018149</name>
</gene>
<keyword evidence="4 5" id="KW-0833">Ubl conjugation pathway</keyword>
<dbReference type="InterPro" id="IPR003613">
    <property type="entry name" value="Ubox_domain"/>
</dbReference>
<dbReference type="PANTHER" id="PTHR22849:SF139">
    <property type="entry name" value="U-BOX DOMAIN-CONTAINING PROTEIN"/>
    <property type="match status" value="1"/>
</dbReference>
<comment type="caution">
    <text evidence="7">The sequence shown here is derived from an EMBL/GenBank/DDBJ whole genome shotgun (WGS) entry which is preliminary data.</text>
</comment>
<dbReference type="GO" id="GO:0061630">
    <property type="term" value="F:ubiquitin protein ligase activity"/>
    <property type="evidence" value="ECO:0007669"/>
    <property type="project" value="UniProtKB-UniRule"/>
</dbReference>
<dbReference type="SUPFAM" id="SSF48371">
    <property type="entry name" value="ARM repeat"/>
    <property type="match status" value="1"/>
</dbReference>
<dbReference type="InterPro" id="IPR045210">
    <property type="entry name" value="RING-Ubox_PUB"/>
</dbReference>
<dbReference type="CDD" id="cd16664">
    <property type="entry name" value="RING-Ubox_PUB"/>
    <property type="match status" value="1"/>
</dbReference>
<dbReference type="InterPro" id="IPR058678">
    <property type="entry name" value="ARM_PUB"/>
</dbReference>
<organism evidence="7 8">
    <name type="scientific">Acacia crassicarpa</name>
    <name type="common">northern wattle</name>
    <dbReference type="NCBI Taxonomy" id="499986"/>
    <lineage>
        <taxon>Eukaryota</taxon>
        <taxon>Viridiplantae</taxon>
        <taxon>Streptophyta</taxon>
        <taxon>Embryophyta</taxon>
        <taxon>Tracheophyta</taxon>
        <taxon>Spermatophyta</taxon>
        <taxon>Magnoliopsida</taxon>
        <taxon>eudicotyledons</taxon>
        <taxon>Gunneridae</taxon>
        <taxon>Pentapetalae</taxon>
        <taxon>rosids</taxon>
        <taxon>fabids</taxon>
        <taxon>Fabales</taxon>
        <taxon>Fabaceae</taxon>
        <taxon>Caesalpinioideae</taxon>
        <taxon>mimosoid clade</taxon>
        <taxon>Acacieae</taxon>
        <taxon>Acacia</taxon>
    </lineage>
</organism>
<dbReference type="Gene3D" id="3.30.40.10">
    <property type="entry name" value="Zinc/RING finger domain, C3HC4 (zinc finger)"/>
    <property type="match status" value="1"/>
</dbReference>
<evidence type="ECO:0000259" key="6">
    <source>
        <dbReference type="PROSITE" id="PS51698"/>
    </source>
</evidence>
<comment type="pathway">
    <text evidence="2 5">Protein modification; protein ubiquitination.</text>
</comment>
<evidence type="ECO:0000256" key="4">
    <source>
        <dbReference type="ARBA" id="ARBA00022786"/>
    </source>
</evidence>
<proteinExistence type="predicted"/>
<evidence type="ECO:0000256" key="1">
    <source>
        <dbReference type="ARBA" id="ARBA00000900"/>
    </source>
</evidence>
<keyword evidence="8" id="KW-1185">Reference proteome</keyword>
<dbReference type="InterPro" id="IPR045185">
    <property type="entry name" value="PUB22/23/24-like"/>
</dbReference>
<dbReference type="GO" id="GO:0016567">
    <property type="term" value="P:protein ubiquitination"/>
    <property type="evidence" value="ECO:0007669"/>
    <property type="project" value="UniProtKB-UniRule"/>
</dbReference>
<dbReference type="EC" id="2.3.2.27" evidence="5"/>
<feature type="domain" description="U-box" evidence="6">
    <location>
        <begin position="38"/>
        <end position="112"/>
    </location>
</feature>
<name>A0AAE1MUH8_9FABA</name>
<dbReference type="PANTHER" id="PTHR22849">
    <property type="entry name" value="WDSAM1 PROTEIN"/>
    <property type="match status" value="1"/>
</dbReference>
<dbReference type="AlphaFoldDB" id="A0AAE1MUH8"/>
<evidence type="ECO:0000256" key="2">
    <source>
        <dbReference type="ARBA" id="ARBA00004906"/>
    </source>
</evidence>
<evidence type="ECO:0000256" key="3">
    <source>
        <dbReference type="ARBA" id="ARBA00022679"/>
    </source>
</evidence>
<dbReference type="EMBL" id="JAWXYG010000004">
    <property type="protein sequence ID" value="KAK4275003.1"/>
    <property type="molecule type" value="Genomic_DNA"/>
</dbReference>
<evidence type="ECO:0000313" key="7">
    <source>
        <dbReference type="EMBL" id="KAK4275003.1"/>
    </source>
</evidence>
<dbReference type="Pfam" id="PF25598">
    <property type="entry name" value="ARM_PUB"/>
    <property type="match status" value="1"/>
</dbReference>
<keyword evidence="3 5" id="KW-0808">Transferase</keyword>
<dbReference type="Pfam" id="PF04564">
    <property type="entry name" value="U-box"/>
    <property type="match status" value="1"/>
</dbReference>
<dbReference type="SUPFAM" id="SSF57850">
    <property type="entry name" value="RING/U-box"/>
    <property type="match status" value="1"/>
</dbReference>
<accession>A0AAE1MUH8</accession>
<evidence type="ECO:0000256" key="5">
    <source>
        <dbReference type="RuleBase" id="RU369093"/>
    </source>
</evidence>
<dbReference type="PROSITE" id="PS51698">
    <property type="entry name" value="U_BOX"/>
    <property type="match status" value="1"/>
</dbReference>
<reference evidence="7" key="1">
    <citation type="submission" date="2023-10" db="EMBL/GenBank/DDBJ databases">
        <title>Chromosome-level genome of the transformable northern wattle, Acacia crassicarpa.</title>
        <authorList>
            <person name="Massaro I."/>
            <person name="Sinha N.R."/>
            <person name="Poethig S."/>
            <person name="Leichty A.R."/>
        </authorList>
    </citation>
    <scope>NUCLEOTIDE SEQUENCE</scope>
    <source>
        <strain evidence="7">Acra3RX</strain>
        <tissue evidence="7">Leaf</tissue>
    </source>
</reference>
<dbReference type="FunFam" id="3.30.40.10:FF:000442">
    <property type="entry name" value="RING-type E3 ubiquitin transferase"/>
    <property type="match status" value="1"/>
</dbReference>
<dbReference type="Gene3D" id="1.25.10.10">
    <property type="entry name" value="Leucine-rich Repeat Variant"/>
    <property type="match status" value="1"/>
</dbReference>
<sequence>MVLSWSRRRVFRYARKGKDLPGGAANANDGELDVADVVVPTHFRCPITLDLMSDPVTLSTGITYDRDSIEKWIESGNRTCPVTNQPLTTFDMIPNHAIRKMIQEWCVQHRSFGFERIPTPRIPVTQYEVSEICTKIISATQRGDYNKCQQLVGKIKIWGKESERNKKCIAENEDAATTLANAFSSFSNASIEKNLGLLENILGILTWIFPKVQQGYTQIQTQSMLSSEASLRCMVWFLNSKDLSSRQNAALVLKQVPTEPLAKTEGVLEALVKMIKEPVGPSATKASLKAIFQMVSSSNIEKEGIIKRCVELGLVTSLLEALVDGDRGICEKALGVLDCLCDYNQGKEVAKANVLTLPLVVKKILRVSGLASDFGVSILWKLCDKSDEDLVKEAVQVGAFQKVLVLLQVGCEEKTKGKATDLLKLLNVYKNSVECVDSSLDLKYLKKSF</sequence>
<protein>
    <recommendedName>
        <fullName evidence="5 6">U-box domain-containing protein</fullName>
        <ecNumber evidence="5">2.3.2.27</ecNumber>
    </recommendedName>
    <alternativeName>
        <fullName evidence="5">RING-type E3 ubiquitin transferase PUB</fullName>
    </alternativeName>
</protein>
<comment type="function">
    <text evidence="5">Functions as an E3 ubiquitin ligase.</text>
</comment>
<dbReference type="InterPro" id="IPR016024">
    <property type="entry name" value="ARM-type_fold"/>
</dbReference>
<comment type="catalytic activity">
    <reaction evidence="1 5">
        <text>S-ubiquitinyl-[E2 ubiquitin-conjugating enzyme]-L-cysteine + [acceptor protein]-L-lysine = [E2 ubiquitin-conjugating enzyme]-L-cysteine + N(6)-ubiquitinyl-[acceptor protein]-L-lysine.</text>
        <dbReference type="EC" id="2.3.2.27"/>
    </reaction>
</comment>
<dbReference type="Proteomes" id="UP001293593">
    <property type="component" value="Unassembled WGS sequence"/>
</dbReference>
<dbReference type="InterPro" id="IPR011989">
    <property type="entry name" value="ARM-like"/>
</dbReference>